<gene>
    <name evidence="3" type="ORF">SAMN05660841_01935</name>
</gene>
<dbReference type="Gene3D" id="2.40.128.270">
    <property type="match status" value="1"/>
</dbReference>
<dbReference type="InterPro" id="IPR053147">
    <property type="entry name" value="Hsp_HslJ-like"/>
</dbReference>
<keyword evidence="4" id="KW-1185">Reference proteome</keyword>
<dbReference type="RefSeq" id="WP_079642982.1">
    <property type="nucleotide sequence ID" value="NZ_FUZF01000007.1"/>
</dbReference>
<name>A0A1T5DG00_9SPHI</name>
<dbReference type="PROSITE" id="PS51257">
    <property type="entry name" value="PROKAR_LIPOPROTEIN"/>
    <property type="match status" value="1"/>
</dbReference>
<proteinExistence type="predicted"/>
<accession>A0A1T5DG00</accession>
<sequence>MNKNLLSLALVASLFFTACNSRTGSNQGEPAVNTDSIETTKTVEQPKLTHEALEGSWVLSAMTTPSAGGKTVAELFKDKAPTLTFNTKEKKVEGNNGCNGIGGTYESNEGSSIKIGDKLVGTMMHCEGVAYNEFMQALETVSKFDIQNNELFFISGDIIVLKFSKK</sequence>
<reference evidence="4" key="1">
    <citation type="submission" date="2017-02" db="EMBL/GenBank/DDBJ databases">
        <authorList>
            <person name="Varghese N."/>
            <person name="Submissions S."/>
        </authorList>
    </citation>
    <scope>NUCLEOTIDE SEQUENCE [LARGE SCALE GENOMIC DNA]</scope>
    <source>
        <strain evidence="4">DSM 24091</strain>
    </source>
</reference>
<evidence type="ECO:0000313" key="3">
    <source>
        <dbReference type="EMBL" id="SKB70511.1"/>
    </source>
</evidence>
<organism evidence="3 4">
    <name type="scientific">Sphingobacterium nematocida</name>
    <dbReference type="NCBI Taxonomy" id="1513896"/>
    <lineage>
        <taxon>Bacteria</taxon>
        <taxon>Pseudomonadati</taxon>
        <taxon>Bacteroidota</taxon>
        <taxon>Sphingobacteriia</taxon>
        <taxon>Sphingobacteriales</taxon>
        <taxon>Sphingobacteriaceae</taxon>
        <taxon>Sphingobacterium</taxon>
    </lineage>
</organism>
<evidence type="ECO:0000259" key="2">
    <source>
        <dbReference type="Pfam" id="PF03724"/>
    </source>
</evidence>
<keyword evidence="1" id="KW-0732">Signal</keyword>
<evidence type="ECO:0000256" key="1">
    <source>
        <dbReference type="SAM" id="SignalP"/>
    </source>
</evidence>
<dbReference type="InterPro" id="IPR038670">
    <property type="entry name" value="HslJ-like_sf"/>
</dbReference>
<evidence type="ECO:0000313" key="4">
    <source>
        <dbReference type="Proteomes" id="UP000190150"/>
    </source>
</evidence>
<dbReference type="Pfam" id="PF03724">
    <property type="entry name" value="META"/>
    <property type="match status" value="1"/>
</dbReference>
<feature type="domain" description="DUF306" evidence="2">
    <location>
        <begin position="54"/>
        <end position="154"/>
    </location>
</feature>
<dbReference type="InterPro" id="IPR005184">
    <property type="entry name" value="DUF306_Meta_HslJ"/>
</dbReference>
<feature type="signal peptide" evidence="1">
    <location>
        <begin position="1"/>
        <end position="18"/>
    </location>
</feature>
<dbReference type="AlphaFoldDB" id="A0A1T5DG00"/>
<dbReference type="PANTHER" id="PTHR35535:SF2">
    <property type="entry name" value="DUF306 DOMAIN-CONTAINING PROTEIN"/>
    <property type="match status" value="1"/>
</dbReference>
<dbReference type="EMBL" id="FUZF01000007">
    <property type="protein sequence ID" value="SKB70511.1"/>
    <property type="molecule type" value="Genomic_DNA"/>
</dbReference>
<dbReference type="PANTHER" id="PTHR35535">
    <property type="entry name" value="HEAT SHOCK PROTEIN HSLJ"/>
    <property type="match status" value="1"/>
</dbReference>
<feature type="chain" id="PRO_5010533785" evidence="1">
    <location>
        <begin position="19"/>
        <end position="166"/>
    </location>
</feature>
<dbReference type="STRING" id="1513896.SAMN05660841_01935"/>
<protein>
    <submittedName>
        <fullName evidence="3">META domain-containing protein</fullName>
    </submittedName>
</protein>
<dbReference type="Proteomes" id="UP000190150">
    <property type="component" value="Unassembled WGS sequence"/>
</dbReference>